<evidence type="ECO:0000313" key="1">
    <source>
        <dbReference type="EMBL" id="TMP76768.1"/>
    </source>
</evidence>
<feature type="non-terminal residue" evidence="1">
    <location>
        <position position="1"/>
    </location>
</feature>
<protein>
    <submittedName>
        <fullName evidence="1">Permease</fullName>
    </submittedName>
</protein>
<dbReference type="EMBL" id="PNCM01000264">
    <property type="protein sequence ID" value="TMP76768.1"/>
    <property type="molecule type" value="Genomic_DNA"/>
</dbReference>
<reference evidence="1 2" key="1">
    <citation type="submission" date="2017-12" db="EMBL/GenBank/DDBJ databases">
        <authorList>
            <person name="Paulsen S."/>
            <person name="Gram L.K."/>
        </authorList>
    </citation>
    <scope>NUCLEOTIDE SEQUENCE [LARGE SCALE GENOMIC DNA]</scope>
    <source>
        <strain evidence="1 2">S1189</strain>
    </source>
</reference>
<proteinExistence type="predicted"/>
<dbReference type="Proteomes" id="UP000307362">
    <property type="component" value="Unassembled WGS sequence"/>
</dbReference>
<gene>
    <name evidence="1" type="ORF">CWB73_21350</name>
</gene>
<organism evidence="1 2">
    <name type="scientific">Pseudoalteromonas phenolica</name>
    <dbReference type="NCBI Taxonomy" id="161398"/>
    <lineage>
        <taxon>Bacteria</taxon>
        <taxon>Pseudomonadati</taxon>
        <taxon>Pseudomonadota</taxon>
        <taxon>Gammaproteobacteria</taxon>
        <taxon>Alteromonadales</taxon>
        <taxon>Pseudoalteromonadaceae</taxon>
        <taxon>Pseudoalteromonas</taxon>
    </lineage>
</organism>
<name>A0A5S3YLK9_9GAMM</name>
<feature type="non-terminal residue" evidence="1">
    <location>
        <position position="80"/>
    </location>
</feature>
<evidence type="ECO:0000313" key="2">
    <source>
        <dbReference type="Proteomes" id="UP000307362"/>
    </source>
</evidence>
<accession>A0A5S3YLK9</accession>
<reference evidence="2" key="2">
    <citation type="submission" date="2019-06" db="EMBL/GenBank/DDBJ databases">
        <title>Co-occurence of chitin degradation, pigmentation and bioactivity in marine Pseudoalteromonas.</title>
        <authorList>
            <person name="Sonnenschein E.C."/>
            <person name="Bech P.K."/>
        </authorList>
    </citation>
    <scope>NUCLEOTIDE SEQUENCE [LARGE SCALE GENOMIC DNA]</scope>
    <source>
        <strain evidence="2">S1189</strain>
    </source>
</reference>
<comment type="caution">
    <text evidence="1">The sequence shown here is derived from an EMBL/GenBank/DDBJ whole genome shotgun (WGS) entry which is preliminary data.</text>
</comment>
<dbReference type="AlphaFoldDB" id="A0A5S3YLK9"/>
<sequence>YSMLPQLRELDEVKQLEEWLYIAPASVWVSDAERGNHYRGSYVDERFFQFLDIKPALGRFYTAEDFVGAAQNVVVISDYL</sequence>